<evidence type="ECO:0000313" key="5">
    <source>
        <dbReference type="Proteomes" id="UP001281410"/>
    </source>
</evidence>
<feature type="compositionally biased region" description="Basic and acidic residues" evidence="1">
    <location>
        <begin position="125"/>
        <end position="134"/>
    </location>
</feature>
<dbReference type="InterPro" id="IPR002156">
    <property type="entry name" value="RNaseH_domain"/>
</dbReference>
<dbReference type="Proteomes" id="UP001281410">
    <property type="component" value="Unassembled WGS sequence"/>
</dbReference>
<gene>
    <name evidence="4" type="ORF">Dsin_000691</name>
</gene>
<dbReference type="InterPro" id="IPR052929">
    <property type="entry name" value="RNase_H-like_EbsB-rel"/>
</dbReference>
<dbReference type="PANTHER" id="PTHR47074:SF48">
    <property type="entry name" value="POLYNUCLEOTIDYL TRANSFERASE, RIBONUCLEASE H-LIKE SUPERFAMILY PROTEIN"/>
    <property type="match status" value="1"/>
</dbReference>
<dbReference type="AlphaFoldDB" id="A0AAE0B3T5"/>
<dbReference type="GO" id="GO:0003676">
    <property type="term" value="F:nucleic acid binding"/>
    <property type="evidence" value="ECO:0007669"/>
    <property type="project" value="InterPro"/>
</dbReference>
<evidence type="ECO:0000256" key="1">
    <source>
        <dbReference type="SAM" id="MobiDB-lite"/>
    </source>
</evidence>
<name>A0AAE0B3T5_9ROSI</name>
<evidence type="ECO:0000259" key="2">
    <source>
        <dbReference type="Pfam" id="PF13456"/>
    </source>
</evidence>
<feature type="domain" description="RNase H type-1" evidence="2">
    <location>
        <begin position="415"/>
        <end position="524"/>
    </location>
</feature>
<keyword evidence="5" id="KW-1185">Reference proteome</keyword>
<feature type="domain" description="Zinc knuckle CX2CX4HX4C" evidence="3">
    <location>
        <begin position="18"/>
        <end position="65"/>
    </location>
</feature>
<evidence type="ECO:0000259" key="3">
    <source>
        <dbReference type="Pfam" id="PF14392"/>
    </source>
</evidence>
<dbReference type="EMBL" id="JANJYJ010000001">
    <property type="protein sequence ID" value="KAK3228810.1"/>
    <property type="molecule type" value="Genomic_DNA"/>
</dbReference>
<organism evidence="4 5">
    <name type="scientific">Dipteronia sinensis</name>
    <dbReference type="NCBI Taxonomy" id="43782"/>
    <lineage>
        <taxon>Eukaryota</taxon>
        <taxon>Viridiplantae</taxon>
        <taxon>Streptophyta</taxon>
        <taxon>Embryophyta</taxon>
        <taxon>Tracheophyta</taxon>
        <taxon>Spermatophyta</taxon>
        <taxon>Magnoliopsida</taxon>
        <taxon>eudicotyledons</taxon>
        <taxon>Gunneridae</taxon>
        <taxon>Pentapetalae</taxon>
        <taxon>rosids</taxon>
        <taxon>malvids</taxon>
        <taxon>Sapindales</taxon>
        <taxon>Sapindaceae</taxon>
        <taxon>Hippocastanoideae</taxon>
        <taxon>Acereae</taxon>
        <taxon>Dipteronia</taxon>
    </lineage>
</organism>
<comment type="caution">
    <text evidence="4">The sequence shown here is derived from an EMBL/GenBank/DDBJ whole genome shotgun (WGS) entry which is preliminary data.</text>
</comment>
<reference evidence="4" key="1">
    <citation type="journal article" date="2023" name="Plant J.">
        <title>Genome sequences and population genomics provide insights into the demographic history, inbreeding, and mutation load of two 'living fossil' tree species of Dipteronia.</title>
        <authorList>
            <person name="Feng Y."/>
            <person name="Comes H.P."/>
            <person name="Chen J."/>
            <person name="Zhu S."/>
            <person name="Lu R."/>
            <person name="Zhang X."/>
            <person name="Li P."/>
            <person name="Qiu J."/>
            <person name="Olsen K.M."/>
            <person name="Qiu Y."/>
        </authorList>
    </citation>
    <scope>NUCLEOTIDE SEQUENCE</scope>
    <source>
        <strain evidence="4">NBL</strain>
    </source>
</reference>
<evidence type="ECO:0000313" key="4">
    <source>
        <dbReference type="EMBL" id="KAK3228810.1"/>
    </source>
</evidence>
<sequence>MGSANDGYGRYVRVRVLVDAREPLKMSLRVDLLGEGNIKTMLLRYERLLDYCFKCGRMGHSLREFMELEDGYEAISEAQMRLNTWLRMVSPPKRFQQKKDNLNRRTWGSQGEYSARKSPMRNSWKPKDWPESSPRKYGRWGSQPEKQKREMGYSPTSQVDMGTSKDINCAAGIDPSSGTEEYGSAICGKSTKKLNENPGKLNLGTKAVTKVQVGGVGGTTKDMGSGAGPHLSHDPGPIVNQEGPKVVGLVEGSEPVMENGLDVRATNSVGLDLSKTYKPVKWKRVARGMGTNHKLGEKIEARQTSVFWGRAELSIEQEIFEGKGQRRDEGKQVLVLKTVDGPVVDSSKRVQGENEIDEMVTGDLISSKAEQKRDSARTDALVRPSLNVVRWTPPDQGSYKINCKAIIGSRGGGIALGIVIRNASGPVMASCSLRLAAGVDIWAANSLAVLKSFQFGNDCVLIPFVIESDAKRVVDWINNSSHLNSIYGTILGEIASFSSLRGGSSIAWVPAMGNKVALGLAKEALRLDEDQFWMEDFPLSVRGAVFTELGG</sequence>
<dbReference type="GO" id="GO:0004523">
    <property type="term" value="F:RNA-DNA hybrid ribonuclease activity"/>
    <property type="evidence" value="ECO:0007669"/>
    <property type="project" value="InterPro"/>
</dbReference>
<dbReference type="InterPro" id="IPR025836">
    <property type="entry name" value="Zn_knuckle_CX2CX4HX4C"/>
</dbReference>
<dbReference type="PANTHER" id="PTHR47074">
    <property type="entry name" value="BNAC02G40300D PROTEIN"/>
    <property type="match status" value="1"/>
</dbReference>
<dbReference type="Pfam" id="PF14392">
    <property type="entry name" value="zf-CCHC_4"/>
    <property type="match status" value="1"/>
</dbReference>
<dbReference type="Pfam" id="PF13456">
    <property type="entry name" value="RVT_3"/>
    <property type="match status" value="1"/>
</dbReference>
<evidence type="ECO:0008006" key="6">
    <source>
        <dbReference type="Google" id="ProtNLM"/>
    </source>
</evidence>
<accession>A0AAE0B3T5</accession>
<protein>
    <recommendedName>
        <fullName evidence="6">RNase H type-1 domain-containing protein</fullName>
    </recommendedName>
</protein>
<feature type="region of interest" description="Disordered" evidence="1">
    <location>
        <begin position="97"/>
        <end position="162"/>
    </location>
</feature>
<proteinExistence type="predicted"/>